<keyword evidence="6 12" id="KW-0862">Zinc</keyword>
<feature type="domain" description="C2H2-type" evidence="13">
    <location>
        <begin position="419"/>
        <end position="446"/>
    </location>
</feature>
<evidence type="ECO:0000256" key="7">
    <source>
        <dbReference type="ARBA" id="ARBA00023015"/>
    </source>
</evidence>
<evidence type="ECO:0000256" key="6">
    <source>
        <dbReference type="ARBA" id="ARBA00022833"/>
    </source>
</evidence>
<feature type="binding site" evidence="12">
    <location>
        <position position="56"/>
    </location>
    <ligand>
        <name>Zn(2+)</name>
        <dbReference type="ChEBI" id="CHEBI:29105"/>
    </ligand>
</feature>
<evidence type="ECO:0000256" key="11">
    <source>
        <dbReference type="PROSITE-ProRule" id="PRU00042"/>
    </source>
</evidence>
<dbReference type="GO" id="GO:0000978">
    <property type="term" value="F:RNA polymerase II cis-regulatory region sequence-specific DNA binding"/>
    <property type="evidence" value="ECO:0007669"/>
    <property type="project" value="TreeGrafter"/>
</dbReference>
<sequence>MNSNSNCRSCLQLDDLFMISIFDTYKNYSISKVLTEVTGITLSESDGLPQYICMLCAQKFIEAYEIRQLFIKSDVYLREQLLAPLLACSTMGNQDTHCLNATLENSEIQVINLDSFVLPSDVSVPADFADFKDATSAFTFFDENVLVEALKAPIEGSLSEVAKQQHELLVNDTNNEMQVQLIVTAEDDEVCKEMDPGDSFKKKVKSNGTNIEKPKVVNEEAKEFIKNNQKEDKFYCLHCSKVFPNQTSYRRHKNYHRLAKTKCPLCTRSFTHKSNLKRHMLLHKGARLVCDRCEKKFTEPVLLYEHLKLHRVEDASRDSYVMKCHVCGEETCSYAIFTNHMRIMHGVTEKVKPFVCKVCGLRFTSKQGMFRHIDNIHENNRRNLRNRDKNYLCNDCGKSFHTNFHLEVHIRSHTGVKPYTCPTCNKSFSQLSGLKMHTYIHTGEKKYSCEVCGKRFTQFGHVKEHLLIHTNEKPFQCQICNHSFRVKGNLSAHMQIHLGKKHYECNYCNKKFLYNTKLKNHMEKIHLIKQPPVPIKITYDL</sequence>
<proteinExistence type="inferred from homology"/>
<dbReference type="FunFam" id="3.30.160.60:FF:001480">
    <property type="entry name" value="Si:cabz01071911.3"/>
    <property type="match status" value="1"/>
</dbReference>
<feature type="domain" description="C2H2-type" evidence="13">
    <location>
        <begin position="475"/>
        <end position="502"/>
    </location>
</feature>
<dbReference type="PANTHER" id="PTHR24393:SF15">
    <property type="entry name" value="IP01243P-RELATED"/>
    <property type="match status" value="1"/>
</dbReference>
<keyword evidence="3 12" id="KW-0479">Metal-binding</keyword>
<dbReference type="Gene3D" id="3.30.160.60">
    <property type="entry name" value="Classic Zinc Finger"/>
    <property type="match status" value="8"/>
</dbReference>
<organism evidence="15">
    <name type="scientific">Culicoides sonorensis</name>
    <name type="common">Biting midge</name>
    <dbReference type="NCBI Taxonomy" id="179676"/>
    <lineage>
        <taxon>Eukaryota</taxon>
        <taxon>Metazoa</taxon>
        <taxon>Ecdysozoa</taxon>
        <taxon>Arthropoda</taxon>
        <taxon>Hexapoda</taxon>
        <taxon>Insecta</taxon>
        <taxon>Pterygota</taxon>
        <taxon>Neoptera</taxon>
        <taxon>Endopterygota</taxon>
        <taxon>Diptera</taxon>
        <taxon>Nematocera</taxon>
        <taxon>Chironomoidea</taxon>
        <taxon>Ceratopogonidae</taxon>
        <taxon>Ceratopogoninae</taxon>
        <taxon>Culicoides</taxon>
        <taxon>Monoculicoides</taxon>
    </lineage>
</organism>
<feature type="domain" description="ZAD" evidence="14">
    <location>
        <begin position="5"/>
        <end position="80"/>
    </location>
</feature>
<feature type="domain" description="C2H2-type" evidence="13">
    <location>
        <begin position="234"/>
        <end position="261"/>
    </location>
</feature>
<keyword evidence="4" id="KW-0677">Repeat</keyword>
<keyword evidence="10" id="KW-0539">Nucleus</keyword>
<keyword evidence="7" id="KW-0805">Transcription regulation</keyword>
<dbReference type="PROSITE" id="PS50157">
    <property type="entry name" value="ZINC_FINGER_C2H2_2"/>
    <property type="match status" value="9"/>
</dbReference>
<dbReference type="InterPro" id="IPR012934">
    <property type="entry name" value="Znf_AD"/>
</dbReference>
<evidence type="ECO:0000313" key="15">
    <source>
        <dbReference type="EMBL" id="SSX21329.1"/>
    </source>
</evidence>
<dbReference type="SUPFAM" id="SSF57716">
    <property type="entry name" value="Glucocorticoid receptor-like (DNA-binding domain)"/>
    <property type="match status" value="1"/>
</dbReference>
<evidence type="ECO:0000256" key="4">
    <source>
        <dbReference type="ARBA" id="ARBA00022737"/>
    </source>
</evidence>
<feature type="binding site" evidence="12">
    <location>
        <position position="7"/>
    </location>
    <ligand>
        <name>Zn(2+)</name>
        <dbReference type="ChEBI" id="CHEBI:29105"/>
    </ligand>
</feature>
<dbReference type="FunFam" id="3.30.160.60:FF:000358">
    <property type="entry name" value="zinc finger protein 24"/>
    <property type="match status" value="1"/>
</dbReference>
<feature type="domain" description="C2H2-type" evidence="13">
    <location>
        <begin position="447"/>
        <end position="474"/>
    </location>
</feature>
<gene>
    <name evidence="15" type="primary">CSON004462</name>
</gene>
<dbReference type="SUPFAM" id="SSF57667">
    <property type="entry name" value="beta-beta-alpha zinc fingers"/>
    <property type="match status" value="5"/>
</dbReference>
<dbReference type="EMBL" id="UFQT01000187">
    <property type="protein sequence ID" value="SSX21329.1"/>
    <property type="molecule type" value="Genomic_DNA"/>
</dbReference>
<dbReference type="FunFam" id="3.30.160.60:FF:000100">
    <property type="entry name" value="Zinc finger 45-like"/>
    <property type="match status" value="1"/>
</dbReference>
<feature type="domain" description="C2H2-type" evidence="13">
    <location>
        <begin position="391"/>
        <end position="418"/>
    </location>
</feature>
<evidence type="ECO:0000256" key="1">
    <source>
        <dbReference type="ARBA" id="ARBA00004123"/>
    </source>
</evidence>
<keyword evidence="8" id="KW-0238">DNA-binding</keyword>
<dbReference type="PROSITE" id="PS00028">
    <property type="entry name" value="ZINC_FINGER_C2H2_1"/>
    <property type="match status" value="8"/>
</dbReference>
<feature type="binding site" evidence="12">
    <location>
        <position position="10"/>
    </location>
    <ligand>
        <name>Zn(2+)</name>
        <dbReference type="ChEBI" id="CHEBI:29105"/>
    </ligand>
</feature>
<dbReference type="PROSITE" id="PS51915">
    <property type="entry name" value="ZAD"/>
    <property type="match status" value="1"/>
</dbReference>
<dbReference type="InterPro" id="IPR013087">
    <property type="entry name" value="Znf_C2H2_type"/>
</dbReference>
<evidence type="ECO:0000256" key="3">
    <source>
        <dbReference type="ARBA" id="ARBA00022723"/>
    </source>
</evidence>
<protein>
    <submittedName>
        <fullName evidence="15">CSON004462 protein</fullName>
    </submittedName>
</protein>
<evidence type="ECO:0000256" key="12">
    <source>
        <dbReference type="PROSITE-ProRule" id="PRU01263"/>
    </source>
</evidence>
<dbReference type="GO" id="GO:0005634">
    <property type="term" value="C:nucleus"/>
    <property type="evidence" value="ECO:0007669"/>
    <property type="project" value="UniProtKB-SubCell"/>
</dbReference>
<dbReference type="Pfam" id="PF07776">
    <property type="entry name" value="zf-AD"/>
    <property type="match status" value="1"/>
</dbReference>
<feature type="domain" description="C2H2-type" evidence="13">
    <location>
        <begin position="261"/>
        <end position="288"/>
    </location>
</feature>
<feature type="domain" description="C2H2-type" evidence="13">
    <location>
        <begin position="288"/>
        <end position="315"/>
    </location>
</feature>
<comment type="similarity">
    <text evidence="2">Belongs to the krueppel C2H2-type zinc-finger protein family.</text>
</comment>
<evidence type="ECO:0000256" key="9">
    <source>
        <dbReference type="ARBA" id="ARBA00023163"/>
    </source>
</evidence>
<dbReference type="AlphaFoldDB" id="A0A336LX32"/>
<keyword evidence="9" id="KW-0804">Transcription</keyword>
<dbReference type="OMA" id="QGMFRHI"/>
<feature type="domain" description="C2H2-type" evidence="13">
    <location>
        <begin position="354"/>
        <end position="382"/>
    </location>
</feature>
<name>A0A336LX32_CULSO</name>
<dbReference type="Pfam" id="PF00096">
    <property type="entry name" value="zf-C2H2"/>
    <property type="match status" value="7"/>
</dbReference>
<dbReference type="GO" id="GO:0008270">
    <property type="term" value="F:zinc ion binding"/>
    <property type="evidence" value="ECO:0007669"/>
    <property type="project" value="UniProtKB-UniRule"/>
</dbReference>
<dbReference type="SMART" id="SM00868">
    <property type="entry name" value="zf-AD"/>
    <property type="match status" value="1"/>
</dbReference>
<evidence type="ECO:0000256" key="8">
    <source>
        <dbReference type="ARBA" id="ARBA00023125"/>
    </source>
</evidence>
<evidence type="ECO:0000256" key="2">
    <source>
        <dbReference type="ARBA" id="ARBA00006991"/>
    </source>
</evidence>
<evidence type="ECO:0000259" key="13">
    <source>
        <dbReference type="PROSITE" id="PS50157"/>
    </source>
</evidence>
<dbReference type="SMART" id="SM00355">
    <property type="entry name" value="ZnF_C2H2"/>
    <property type="match status" value="10"/>
</dbReference>
<feature type="domain" description="C2H2-type" evidence="13">
    <location>
        <begin position="503"/>
        <end position="531"/>
    </location>
</feature>
<dbReference type="FunFam" id="3.30.160.60:FF:000012">
    <property type="entry name" value="RB-associated KRAB zinc finger protein-like"/>
    <property type="match status" value="1"/>
</dbReference>
<dbReference type="PANTHER" id="PTHR24393">
    <property type="entry name" value="ZINC FINGER PROTEIN"/>
    <property type="match status" value="1"/>
</dbReference>
<evidence type="ECO:0000256" key="10">
    <source>
        <dbReference type="ARBA" id="ARBA00023242"/>
    </source>
</evidence>
<keyword evidence="5 11" id="KW-0863">Zinc-finger</keyword>
<dbReference type="VEuPathDB" id="VectorBase:CSON004462"/>
<dbReference type="Gene3D" id="3.40.1800.20">
    <property type="match status" value="1"/>
</dbReference>
<feature type="binding site" evidence="12">
    <location>
        <position position="53"/>
    </location>
    <ligand>
        <name>Zn(2+)</name>
        <dbReference type="ChEBI" id="CHEBI:29105"/>
    </ligand>
</feature>
<dbReference type="InterPro" id="IPR036236">
    <property type="entry name" value="Znf_C2H2_sf"/>
</dbReference>
<dbReference type="GO" id="GO:0001228">
    <property type="term" value="F:DNA-binding transcription activator activity, RNA polymerase II-specific"/>
    <property type="evidence" value="ECO:0007669"/>
    <property type="project" value="TreeGrafter"/>
</dbReference>
<evidence type="ECO:0000256" key="5">
    <source>
        <dbReference type="ARBA" id="ARBA00022771"/>
    </source>
</evidence>
<reference evidence="15" key="1">
    <citation type="submission" date="2018-07" db="EMBL/GenBank/DDBJ databases">
        <authorList>
            <person name="Quirk P.G."/>
            <person name="Krulwich T.A."/>
        </authorList>
    </citation>
    <scope>NUCLEOTIDE SEQUENCE</scope>
</reference>
<evidence type="ECO:0000259" key="14">
    <source>
        <dbReference type="PROSITE" id="PS51915"/>
    </source>
</evidence>
<comment type="subcellular location">
    <subcellularLocation>
        <location evidence="1">Nucleus</location>
    </subcellularLocation>
</comment>
<accession>A0A336LX32</accession>